<evidence type="ECO:0000313" key="2">
    <source>
        <dbReference type="Proteomes" id="UP000317977"/>
    </source>
</evidence>
<proteinExistence type="predicted"/>
<gene>
    <name evidence="1" type="ORF">Poly59_32800</name>
</gene>
<dbReference type="Proteomes" id="UP000317977">
    <property type="component" value="Unassembled WGS sequence"/>
</dbReference>
<organism evidence="1 2">
    <name type="scientific">Rubripirellula reticaptiva</name>
    <dbReference type="NCBI Taxonomy" id="2528013"/>
    <lineage>
        <taxon>Bacteria</taxon>
        <taxon>Pseudomonadati</taxon>
        <taxon>Planctomycetota</taxon>
        <taxon>Planctomycetia</taxon>
        <taxon>Pirellulales</taxon>
        <taxon>Pirellulaceae</taxon>
        <taxon>Rubripirellula</taxon>
    </lineage>
</organism>
<dbReference type="EMBL" id="SJPX01000003">
    <property type="protein sequence ID" value="TWU51685.1"/>
    <property type="molecule type" value="Genomic_DNA"/>
</dbReference>
<name>A0A5C6ESQ6_9BACT</name>
<protein>
    <submittedName>
        <fullName evidence="1">Uncharacterized protein</fullName>
    </submittedName>
</protein>
<comment type="caution">
    <text evidence="1">The sequence shown here is derived from an EMBL/GenBank/DDBJ whole genome shotgun (WGS) entry which is preliminary data.</text>
</comment>
<keyword evidence="2" id="KW-1185">Reference proteome</keyword>
<reference evidence="1 2" key="1">
    <citation type="submission" date="2019-02" db="EMBL/GenBank/DDBJ databases">
        <title>Deep-cultivation of Planctomycetes and their phenomic and genomic characterization uncovers novel biology.</title>
        <authorList>
            <person name="Wiegand S."/>
            <person name="Jogler M."/>
            <person name="Boedeker C."/>
            <person name="Pinto D."/>
            <person name="Vollmers J."/>
            <person name="Rivas-Marin E."/>
            <person name="Kohn T."/>
            <person name="Peeters S.H."/>
            <person name="Heuer A."/>
            <person name="Rast P."/>
            <person name="Oberbeckmann S."/>
            <person name="Bunk B."/>
            <person name="Jeske O."/>
            <person name="Meyerdierks A."/>
            <person name="Storesund J.E."/>
            <person name="Kallscheuer N."/>
            <person name="Luecker S."/>
            <person name="Lage O.M."/>
            <person name="Pohl T."/>
            <person name="Merkel B.J."/>
            <person name="Hornburger P."/>
            <person name="Mueller R.-W."/>
            <person name="Bruemmer F."/>
            <person name="Labrenz M."/>
            <person name="Spormann A.M."/>
            <person name="Op Den Camp H."/>
            <person name="Overmann J."/>
            <person name="Amann R."/>
            <person name="Jetten M.S.M."/>
            <person name="Mascher T."/>
            <person name="Medema M.H."/>
            <person name="Devos D.P."/>
            <person name="Kaster A.-K."/>
            <person name="Ovreas L."/>
            <person name="Rohde M."/>
            <person name="Galperin M.Y."/>
            <person name="Jogler C."/>
        </authorList>
    </citation>
    <scope>NUCLEOTIDE SEQUENCE [LARGE SCALE GENOMIC DNA]</scope>
    <source>
        <strain evidence="1 2">Poly59</strain>
    </source>
</reference>
<dbReference type="AlphaFoldDB" id="A0A5C6ESQ6"/>
<evidence type="ECO:0000313" key="1">
    <source>
        <dbReference type="EMBL" id="TWU51685.1"/>
    </source>
</evidence>
<accession>A0A5C6ESQ6</accession>
<sequence>MNDKPDIERIRVLHDVQTHFELPNDARKNLESQLSSVDQDRVERFVSGFKIEDWFEWIFCAMPWAVLIHGLDQQQFPTRSKSLYQVPDFLMLVETTALTHQPLLVEVKRVQRDKTTLKLASSQVSIAEAYAESLGMPIVYVVYWEKFNVWTVNTPDTLNRKSSSAKLPLTRALEFDCSLILGDVSYFLPQSLQRTSLFDKSATITDSSVRHTDHGAMVCDSAKLGDRTVELEGFESAAIDCALSMIERDIRTSPGGQVQSKSSPSDNYMIKLSTWITRHLAIFDTTPSETLSNGSAHAITELMEKLGCPKLQMFPTDRSFQIQQLATLFMTPAQVEEVATSDSHAS</sequence>
<dbReference type="OrthoDB" id="1550757at2"/>
<dbReference type="RefSeq" id="WP_146534988.1">
    <property type="nucleotide sequence ID" value="NZ_SJPX01000003.1"/>
</dbReference>